<dbReference type="GO" id="GO:0070006">
    <property type="term" value="F:metalloaminopeptidase activity"/>
    <property type="evidence" value="ECO:0007669"/>
    <property type="project" value="InterPro"/>
</dbReference>
<evidence type="ECO:0000256" key="5">
    <source>
        <dbReference type="ARBA" id="ARBA00022723"/>
    </source>
</evidence>
<protein>
    <recommendedName>
        <fullName evidence="4">Xaa-Pro aminopeptidase</fullName>
        <ecNumber evidence="4">3.4.11.9</ecNumber>
    </recommendedName>
</protein>
<dbReference type="PANTHER" id="PTHR43226">
    <property type="entry name" value="XAA-PRO AMINOPEPTIDASE 3"/>
    <property type="match status" value="1"/>
</dbReference>
<comment type="cofactor">
    <cofactor evidence="2">
        <name>Mn(2+)</name>
        <dbReference type="ChEBI" id="CHEBI:29035"/>
    </cofactor>
</comment>
<proteinExistence type="inferred from homology"/>
<dbReference type="CDD" id="cd01087">
    <property type="entry name" value="Prolidase"/>
    <property type="match status" value="1"/>
</dbReference>
<dbReference type="Gene3D" id="3.90.230.10">
    <property type="entry name" value="Creatinase/methionine aminopeptidase superfamily"/>
    <property type="match status" value="1"/>
</dbReference>
<dbReference type="GO" id="GO:0030145">
    <property type="term" value="F:manganese ion binding"/>
    <property type="evidence" value="ECO:0007669"/>
    <property type="project" value="InterPro"/>
</dbReference>
<dbReference type="GO" id="GO:0006508">
    <property type="term" value="P:proteolysis"/>
    <property type="evidence" value="ECO:0007669"/>
    <property type="project" value="TreeGrafter"/>
</dbReference>
<dbReference type="EMBL" id="FPJE01000017">
    <property type="protein sequence ID" value="SFW65514.1"/>
    <property type="molecule type" value="Genomic_DNA"/>
</dbReference>
<evidence type="ECO:0000313" key="10">
    <source>
        <dbReference type="Proteomes" id="UP000182248"/>
    </source>
</evidence>
<organism evidence="9 10">
    <name type="scientific">Sinomicrobium oceani</name>
    <dbReference type="NCBI Taxonomy" id="1150368"/>
    <lineage>
        <taxon>Bacteria</taxon>
        <taxon>Pseudomonadati</taxon>
        <taxon>Bacteroidota</taxon>
        <taxon>Flavobacteriia</taxon>
        <taxon>Flavobacteriales</taxon>
        <taxon>Flavobacteriaceae</taxon>
        <taxon>Sinomicrobium</taxon>
    </lineage>
</organism>
<dbReference type="OrthoDB" id="9806388at2"/>
<evidence type="ECO:0000256" key="6">
    <source>
        <dbReference type="ARBA" id="ARBA00022801"/>
    </source>
</evidence>
<dbReference type="PANTHER" id="PTHR43226:SF4">
    <property type="entry name" value="XAA-PRO AMINOPEPTIDASE 3"/>
    <property type="match status" value="1"/>
</dbReference>
<dbReference type="SUPFAM" id="SSF53092">
    <property type="entry name" value="Creatinase/prolidase N-terminal domain"/>
    <property type="match status" value="1"/>
</dbReference>
<dbReference type="EC" id="3.4.11.9" evidence="4"/>
<reference evidence="9 10" key="1">
    <citation type="submission" date="2016-11" db="EMBL/GenBank/DDBJ databases">
        <authorList>
            <person name="Jaros S."/>
            <person name="Januszkiewicz K."/>
            <person name="Wedrychowicz H."/>
        </authorList>
    </citation>
    <scope>NUCLEOTIDE SEQUENCE [LARGE SCALE GENOMIC DNA]</scope>
    <source>
        <strain evidence="9 10">CGMCC 1.12145</strain>
    </source>
</reference>
<keyword evidence="10" id="KW-1185">Reference proteome</keyword>
<name>A0A1K1QZZ1_9FLAO</name>
<dbReference type="InterPro" id="IPR029149">
    <property type="entry name" value="Creatin/AminoP/Spt16_N"/>
</dbReference>
<dbReference type="GO" id="GO:0005829">
    <property type="term" value="C:cytosol"/>
    <property type="evidence" value="ECO:0007669"/>
    <property type="project" value="TreeGrafter"/>
</dbReference>
<dbReference type="RefSeq" id="WP_072318240.1">
    <property type="nucleotide sequence ID" value="NZ_FPJE01000017.1"/>
</dbReference>
<feature type="domain" description="Aminopeptidase P N-terminal" evidence="8">
    <location>
        <begin position="2"/>
        <end position="135"/>
    </location>
</feature>
<keyword evidence="9" id="KW-0031">Aminopeptidase</keyword>
<dbReference type="Proteomes" id="UP000182248">
    <property type="component" value="Unassembled WGS sequence"/>
</dbReference>
<evidence type="ECO:0000256" key="3">
    <source>
        <dbReference type="ARBA" id="ARBA00008766"/>
    </source>
</evidence>
<evidence type="ECO:0000259" key="8">
    <source>
        <dbReference type="SMART" id="SM01011"/>
    </source>
</evidence>
<gene>
    <name evidence="9" type="ORF">SAMN02927921_03045</name>
</gene>
<keyword evidence="6" id="KW-0378">Hydrolase</keyword>
<dbReference type="InterPro" id="IPR000994">
    <property type="entry name" value="Pept_M24"/>
</dbReference>
<dbReference type="Pfam" id="PF05195">
    <property type="entry name" value="AMP_N"/>
    <property type="match status" value="1"/>
</dbReference>
<dbReference type="AlphaFoldDB" id="A0A1K1QZZ1"/>
<dbReference type="Pfam" id="PF00557">
    <property type="entry name" value="Peptidase_M24"/>
    <property type="match status" value="1"/>
</dbReference>
<keyword evidence="9" id="KW-0645">Protease</keyword>
<evidence type="ECO:0000256" key="2">
    <source>
        <dbReference type="ARBA" id="ARBA00001936"/>
    </source>
</evidence>
<sequence length="463" mass="51017">MFSKQTYQSRRQHLKKEVKQGILLFPGNGESGMNYKDNWYPFRQDSTFLYYTGINNIPDIYFAIDIDEDREILFGNDPTPEEMVWTGAADPLADLAGKSGIATVKPFGELAGFIRAQKQKGRTIHFLPPYRAETTVQLSDLLGIPVGEVEKHKSDAFIKAVVKQRSVKSGEEIEEINKAVNITAQMHTYAIRNAVPGKTEKEIAGDLQAIAIGGGGNISFPIILTKNGQYLHNHATQAVIGEGDLILCDCGAETAMNYAGDMTRTFPAGKTFSPLQKEVYNIVLDAHNSAVEALKPGIRFKDVHLLACTRLTEGLKGMGLMKGDTEEAVAAGAHTLFFQCGLGHMMGMDVHDMENLGEAYVGYTDNLKKSTEFGLKSLRLGKELEAGYVLTVEPGIYFNPFLIDAWKAQKKYSDFVNYDEVEKFKGFGGIRVEEDFVITDSGSTLLGDPLAKTPEAIEELKNS</sequence>
<accession>A0A1K1QZZ1</accession>
<dbReference type="SMART" id="SM01011">
    <property type="entry name" value="AMP_N"/>
    <property type="match status" value="1"/>
</dbReference>
<dbReference type="SUPFAM" id="SSF55920">
    <property type="entry name" value="Creatinase/aminopeptidase"/>
    <property type="match status" value="1"/>
</dbReference>
<dbReference type="Gene3D" id="3.40.350.10">
    <property type="entry name" value="Creatinase/prolidase N-terminal domain"/>
    <property type="match status" value="1"/>
</dbReference>
<evidence type="ECO:0000256" key="4">
    <source>
        <dbReference type="ARBA" id="ARBA00012574"/>
    </source>
</evidence>
<comment type="similarity">
    <text evidence="3">Belongs to the peptidase M24B family.</text>
</comment>
<keyword evidence="7" id="KW-0464">Manganese</keyword>
<dbReference type="InterPro" id="IPR007865">
    <property type="entry name" value="Aminopep_P_N"/>
</dbReference>
<keyword evidence="5" id="KW-0479">Metal-binding</keyword>
<dbReference type="InterPro" id="IPR052433">
    <property type="entry name" value="X-Pro_dipept-like"/>
</dbReference>
<evidence type="ECO:0000256" key="1">
    <source>
        <dbReference type="ARBA" id="ARBA00001424"/>
    </source>
</evidence>
<dbReference type="InterPro" id="IPR036005">
    <property type="entry name" value="Creatinase/aminopeptidase-like"/>
</dbReference>
<evidence type="ECO:0000313" key="9">
    <source>
        <dbReference type="EMBL" id="SFW65514.1"/>
    </source>
</evidence>
<evidence type="ECO:0000256" key="7">
    <source>
        <dbReference type="ARBA" id="ARBA00023211"/>
    </source>
</evidence>
<comment type="catalytic activity">
    <reaction evidence="1">
        <text>Release of any N-terminal amino acid, including proline, that is linked to proline, even from a dipeptide or tripeptide.</text>
        <dbReference type="EC" id="3.4.11.9"/>
    </reaction>
</comment>
<dbReference type="STRING" id="1150368.SAMN02927921_03045"/>